<dbReference type="RefSeq" id="XP_020820145.1">
    <property type="nucleotide sequence ID" value="XM_020964486.1"/>
</dbReference>
<evidence type="ECO:0000256" key="3">
    <source>
        <dbReference type="ARBA" id="ARBA00022670"/>
    </source>
</evidence>
<name>A0A6P5IDQ4_PHACI</name>
<accession>A0A6P5IDQ4</accession>
<evidence type="ECO:0000313" key="12">
    <source>
        <dbReference type="RefSeq" id="XP_020820145.1"/>
    </source>
</evidence>
<keyword evidence="6 8" id="KW-0788">Thiol protease</keyword>
<keyword evidence="4 8" id="KW-0833">Ubl conjugation pathway</keyword>
<dbReference type="GeneID" id="110192992"/>
<feature type="compositionally biased region" description="Basic and acidic residues" evidence="9">
    <location>
        <begin position="134"/>
        <end position="146"/>
    </location>
</feature>
<gene>
    <name evidence="12" type="primary">MINDY4</name>
</gene>
<comment type="catalytic activity">
    <reaction evidence="1 8">
        <text>Thiol-dependent hydrolysis of ester, thioester, amide, peptide and isopeptide bonds formed by the C-terminal Gly of ubiquitin (a 76-residue protein attached to proteins as an intracellular targeting signal).</text>
        <dbReference type="EC" id="3.4.19.12"/>
    </reaction>
</comment>
<dbReference type="EC" id="3.4.19.12" evidence="8"/>
<dbReference type="InParanoid" id="A0A6P5IDQ4"/>
<dbReference type="InterPro" id="IPR025257">
    <property type="entry name" value="MINDY-3/4_CD"/>
</dbReference>
<dbReference type="GO" id="GO:0006508">
    <property type="term" value="P:proteolysis"/>
    <property type="evidence" value="ECO:0007669"/>
    <property type="project" value="UniProtKB-KW"/>
</dbReference>
<comment type="similarity">
    <text evidence="2 8">Belongs to the MINDY deubiquitinase family. FAM188 subfamily.</text>
</comment>
<dbReference type="InterPro" id="IPR059022">
    <property type="entry name" value="MINDY4_N"/>
</dbReference>
<dbReference type="PANTHER" id="PTHR12473">
    <property type="entry name" value="UBIQUITIN CARBOXYL-TERMINAL HYDROLASE MINDY-4-RELATED"/>
    <property type="match status" value="1"/>
</dbReference>
<dbReference type="KEGG" id="pcw:110192992"/>
<dbReference type="GO" id="GO:0004843">
    <property type="term" value="F:cysteine-type deubiquitinase activity"/>
    <property type="evidence" value="ECO:0007669"/>
    <property type="project" value="UniProtKB-UniRule"/>
</dbReference>
<feature type="region of interest" description="Disordered" evidence="9">
    <location>
        <begin position="132"/>
        <end position="182"/>
    </location>
</feature>
<evidence type="ECO:0000256" key="7">
    <source>
        <dbReference type="ARBA" id="ARBA00037630"/>
    </source>
</evidence>
<evidence type="ECO:0000256" key="1">
    <source>
        <dbReference type="ARBA" id="ARBA00000707"/>
    </source>
</evidence>
<evidence type="ECO:0000256" key="9">
    <source>
        <dbReference type="SAM" id="MobiDB-lite"/>
    </source>
</evidence>
<dbReference type="GO" id="GO:0071108">
    <property type="term" value="P:protein K48-linked deubiquitination"/>
    <property type="evidence" value="ECO:0007669"/>
    <property type="project" value="InterPro"/>
</dbReference>
<feature type="domain" description="Deubiquitinating enzyme MINDY-3/4 conserved" evidence="10">
    <location>
        <begin position="426"/>
        <end position="800"/>
    </location>
</feature>
<dbReference type="AlphaFoldDB" id="A0A6P5IDQ4"/>
<evidence type="ECO:0000256" key="2">
    <source>
        <dbReference type="ARBA" id="ARBA00011074"/>
    </source>
</evidence>
<evidence type="ECO:0000256" key="6">
    <source>
        <dbReference type="ARBA" id="ARBA00022807"/>
    </source>
</evidence>
<organism evidence="11 12">
    <name type="scientific">Phascolarctos cinereus</name>
    <name type="common">Koala</name>
    <dbReference type="NCBI Taxonomy" id="38626"/>
    <lineage>
        <taxon>Eukaryota</taxon>
        <taxon>Metazoa</taxon>
        <taxon>Chordata</taxon>
        <taxon>Craniata</taxon>
        <taxon>Vertebrata</taxon>
        <taxon>Euteleostomi</taxon>
        <taxon>Mammalia</taxon>
        <taxon>Metatheria</taxon>
        <taxon>Diprotodontia</taxon>
        <taxon>Phascolarctidae</taxon>
        <taxon>Phascolarctos</taxon>
    </lineage>
</organism>
<keyword evidence="11" id="KW-1185">Reference proteome</keyword>
<dbReference type="GO" id="GO:1990380">
    <property type="term" value="F:K48-linked deubiquitinase activity"/>
    <property type="evidence" value="ECO:0007669"/>
    <property type="project" value="UniProtKB-UniRule"/>
</dbReference>
<reference evidence="12" key="1">
    <citation type="submission" date="2025-08" db="UniProtKB">
        <authorList>
            <consortium name="RefSeq"/>
        </authorList>
    </citation>
    <scope>IDENTIFICATION</scope>
    <source>
        <tissue evidence="12">Spleen</tissue>
    </source>
</reference>
<sequence>MQVCTEDVCLLALNKEIKSPSQQSLSVPKGLKKTSLVMDQEHPRGERSINNRNELRKVLHLEMLYKENKAKKSPLKTSLEIITSYFLDHFGKNSDNLIQEAPLSIVSASKMNDKLPLKCSENSAVNNNNACEISSDRGKNSRHGECDGDTLGNTASPKRPLHKSKTLKSIAGDGNYSPPAGREKIMASSMENPKMVEPSSEVKKMGDVRFKPGLLARGILSGPITQEDPLRKRFLRRLSGPNAAQSRDEDPPKSLELSPTGHVLSDASVAKNASSSRKSLGIHGNWDSEKWKNPPSASDPLSKMRLETAKNRLKDFPEGKATVSNTGEKTGPDGRLLFPCGSSKPSQERQEKAFKWNTQALANRTLSIHTMPVCVSEEADVLTVEDMEDEELLNEDIVHPSALSTSLLKLQVTSKPMSLVAAKEIKTVLFGSALCGFNEEWKLQNFTFSEMAQLKYGLVQNKGGPCGVLAAVQGCVLKNLLFGGESRRTSTRELQPSDTYRTNCLIMAMADILWRAGGEEKAVVAFSHLNPALPDIITVPGVFGDSRRTASPSHHHQRMTISGIRASGMQQFSPGGKYKADGVLEMLILHKVTKYEDLVIFLQQNIHQFQTGPSGCILLTLSAILSRSTDLVRRDFDVPTNCLIGAHGYCTQELVNLLLTGKAVSNVFNDVVELDSGNGNITLLRGITSRSDVGLLSLFEHYDVCQVGCYLKTPRYPIWVVCSESHFSVLFSLQRDLLSDWKVERIFDLYYYDGLANQQGEIRLTIDTTQPVPRDREKDLVPPLEHCIRTKQPEDTPSEGKRHCNPWRQISDQQRCPRPA</sequence>
<dbReference type="Pfam" id="PF26038">
    <property type="entry name" value="Dimer_MINDY4_N"/>
    <property type="match status" value="1"/>
</dbReference>
<proteinExistence type="inferred from homology"/>
<evidence type="ECO:0000256" key="5">
    <source>
        <dbReference type="ARBA" id="ARBA00022801"/>
    </source>
</evidence>
<comment type="function">
    <text evidence="8">Hydrolase that can remove 'Lys-48'-linked conjugated ubiquitin from proteins.</text>
</comment>
<evidence type="ECO:0000313" key="11">
    <source>
        <dbReference type="Proteomes" id="UP000515140"/>
    </source>
</evidence>
<evidence type="ECO:0000256" key="8">
    <source>
        <dbReference type="RuleBase" id="RU367088"/>
    </source>
</evidence>
<dbReference type="Pfam" id="PF13898">
    <property type="entry name" value="MINDY-3_4_CD"/>
    <property type="match status" value="1"/>
</dbReference>
<protein>
    <recommendedName>
        <fullName evidence="8">Ubiquitin carboxyl-terminal hydrolase MINDY</fullName>
        <ecNumber evidence="8">3.4.19.12</ecNumber>
    </recommendedName>
</protein>
<feature type="region of interest" description="Disordered" evidence="9">
    <location>
        <begin position="240"/>
        <end position="302"/>
    </location>
</feature>
<dbReference type="PANTHER" id="PTHR12473:SF8">
    <property type="entry name" value="UBIQUITIN CARBOXYL-TERMINAL HYDROLASE MINDY-4-RELATED"/>
    <property type="match status" value="1"/>
</dbReference>
<dbReference type="CTD" id="84182"/>
<evidence type="ECO:0000259" key="10">
    <source>
        <dbReference type="SMART" id="SM01174"/>
    </source>
</evidence>
<dbReference type="Proteomes" id="UP000515140">
    <property type="component" value="Unplaced"/>
</dbReference>
<dbReference type="SMART" id="SM01174">
    <property type="entry name" value="DUF4205"/>
    <property type="match status" value="1"/>
</dbReference>
<keyword evidence="3 8" id="KW-0645">Protease</keyword>
<dbReference type="FunCoup" id="A0A6P5IDQ4">
    <property type="interactions" value="58"/>
</dbReference>
<keyword evidence="5 8" id="KW-0378">Hydrolase</keyword>
<comment type="function">
    <text evidence="7">Probable hydrolase that can remove 'Lys-48'-linked conjugated ubiquitin from proteins.</text>
</comment>
<dbReference type="InterPro" id="IPR039785">
    <property type="entry name" value="MINY3/4"/>
</dbReference>
<evidence type="ECO:0000256" key="4">
    <source>
        <dbReference type="ARBA" id="ARBA00022786"/>
    </source>
</evidence>